<dbReference type="Pfam" id="PF03168">
    <property type="entry name" value="LEA_2"/>
    <property type="match status" value="1"/>
</dbReference>
<dbReference type="Gene3D" id="2.60.40.1820">
    <property type="match status" value="1"/>
</dbReference>
<gene>
    <name evidence="4" type="ORF">BOW51_00340</name>
</gene>
<evidence type="ECO:0000256" key="2">
    <source>
        <dbReference type="SAM" id="SignalP"/>
    </source>
</evidence>
<reference evidence="4 5" key="1">
    <citation type="submission" date="2016-11" db="EMBL/GenBank/DDBJ databases">
        <title>Mixed transmission modes and dynamic genome evolution in an obligate animal-bacterial symbiosis.</title>
        <authorList>
            <person name="Russell S.L."/>
            <person name="Corbett-Detig R.B."/>
            <person name="Cavanaugh C.M."/>
        </authorList>
    </citation>
    <scope>NUCLEOTIDE SEQUENCE [LARGE SCALE GENOMIC DNA]</scope>
    <source>
        <strain evidence="4">Se-Cadez</strain>
    </source>
</reference>
<dbReference type="InterPro" id="IPR004864">
    <property type="entry name" value="LEA_2"/>
</dbReference>
<accession>A0A1T2KYK1</accession>
<dbReference type="OrthoDB" id="6196336at2"/>
<dbReference type="Proteomes" id="UP000190896">
    <property type="component" value="Unassembled WGS sequence"/>
</dbReference>
<dbReference type="RefSeq" id="WP_078485543.1">
    <property type="nucleotide sequence ID" value="NZ_MPRJ01000001.1"/>
</dbReference>
<dbReference type="PROSITE" id="PS51257">
    <property type="entry name" value="PROKAR_LIPOPROTEIN"/>
    <property type="match status" value="1"/>
</dbReference>
<dbReference type="AlphaFoldDB" id="A0A1T2KYK1"/>
<dbReference type="InterPro" id="IPR013990">
    <property type="entry name" value="WHy-dom"/>
</dbReference>
<sequence>MTTPKSLALCWLALILLSGCAGLAQSHESPRVSLVGIKMIDVEIFEQRYGLMLRIQNPNPEALVITGMSFKVEINERAFASGVSDSAVTVDGFGEATLDVEVASSLFDFVEQLRALEKRHGQPLTYRIYGKIRQAGSPFAIPFERKGRIGGPATDTPSDETIHAT</sequence>
<feature type="region of interest" description="Disordered" evidence="1">
    <location>
        <begin position="146"/>
        <end position="165"/>
    </location>
</feature>
<organism evidence="4 5">
    <name type="scientific">Solemya velesiana gill symbiont</name>
    <dbReference type="NCBI Taxonomy" id="1918948"/>
    <lineage>
        <taxon>Bacteria</taxon>
        <taxon>Pseudomonadati</taxon>
        <taxon>Pseudomonadota</taxon>
        <taxon>Gammaproteobacteria</taxon>
        <taxon>sulfur-oxidizing symbionts</taxon>
    </lineage>
</organism>
<feature type="chain" id="PRO_5012052167" description="Water stress and hypersensitive response domain-containing protein" evidence="2">
    <location>
        <begin position="27"/>
        <end position="165"/>
    </location>
</feature>
<dbReference type="GO" id="GO:0009269">
    <property type="term" value="P:response to desiccation"/>
    <property type="evidence" value="ECO:0007669"/>
    <property type="project" value="InterPro"/>
</dbReference>
<protein>
    <recommendedName>
        <fullName evidence="3">Water stress and hypersensitive response domain-containing protein</fullName>
    </recommendedName>
</protein>
<dbReference type="SMART" id="SM00769">
    <property type="entry name" value="WHy"/>
    <property type="match status" value="1"/>
</dbReference>
<evidence type="ECO:0000313" key="5">
    <source>
        <dbReference type="Proteomes" id="UP000190896"/>
    </source>
</evidence>
<evidence type="ECO:0000313" key="4">
    <source>
        <dbReference type="EMBL" id="OOZ37891.1"/>
    </source>
</evidence>
<comment type="caution">
    <text evidence="4">The sequence shown here is derived from an EMBL/GenBank/DDBJ whole genome shotgun (WGS) entry which is preliminary data.</text>
</comment>
<evidence type="ECO:0000256" key="1">
    <source>
        <dbReference type="SAM" id="MobiDB-lite"/>
    </source>
</evidence>
<name>A0A1T2KYK1_9GAMM</name>
<feature type="domain" description="Water stress and hypersensitive response" evidence="3">
    <location>
        <begin position="32"/>
        <end position="152"/>
    </location>
</feature>
<dbReference type="EMBL" id="MPRJ01000001">
    <property type="protein sequence ID" value="OOZ37891.1"/>
    <property type="molecule type" value="Genomic_DNA"/>
</dbReference>
<evidence type="ECO:0000259" key="3">
    <source>
        <dbReference type="SMART" id="SM00769"/>
    </source>
</evidence>
<keyword evidence="2" id="KW-0732">Signal</keyword>
<proteinExistence type="predicted"/>
<feature type="signal peptide" evidence="2">
    <location>
        <begin position="1"/>
        <end position="26"/>
    </location>
</feature>
<keyword evidence="5" id="KW-1185">Reference proteome</keyword>
<dbReference type="SUPFAM" id="SSF117070">
    <property type="entry name" value="LEA14-like"/>
    <property type="match status" value="1"/>
</dbReference>